<dbReference type="InterPro" id="IPR029480">
    <property type="entry name" value="Transpos_assoc"/>
</dbReference>
<reference evidence="2" key="1">
    <citation type="journal article" date="2018" name="DNA Res.">
        <title>Multiple hybrid de novo genome assembly of finger millet, an orphan allotetraploid crop.</title>
        <authorList>
            <person name="Hatakeyama M."/>
            <person name="Aluri S."/>
            <person name="Balachadran M.T."/>
            <person name="Sivarajan S.R."/>
            <person name="Patrignani A."/>
            <person name="Gruter S."/>
            <person name="Poveda L."/>
            <person name="Shimizu-Inatsugi R."/>
            <person name="Baeten J."/>
            <person name="Francoijs K.J."/>
            <person name="Nataraja K.N."/>
            <person name="Reddy Y.A.N."/>
            <person name="Phadnis S."/>
            <person name="Ravikumar R.L."/>
            <person name="Schlapbach R."/>
            <person name="Sreeman S.M."/>
            <person name="Shimizu K.K."/>
        </authorList>
    </citation>
    <scope>NUCLEOTIDE SEQUENCE</scope>
</reference>
<dbReference type="AlphaFoldDB" id="A0AAV5DS65"/>
<dbReference type="Proteomes" id="UP001054889">
    <property type="component" value="Unassembled WGS sequence"/>
</dbReference>
<name>A0AAV5DS65_ELECO</name>
<gene>
    <name evidence="2" type="primary">ga31504</name>
    <name evidence="2" type="ORF">PR202_ga31504</name>
</gene>
<keyword evidence="3" id="KW-1185">Reference proteome</keyword>
<accession>A0AAV5DS65</accession>
<proteinExistence type="predicted"/>
<organism evidence="2 3">
    <name type="scientific">Eleusine coracana subsp. coracana</name>
    <dbReference type="NCBI Taxonomy" id="191504"/>
    <lineage>
        <taxon>Eukaryota</taxon>
        <taxon>Viridiplantae</taxon>
        <taxon>Streptophyta</taxon>
        <taxon>Embryophyta</taxon>
        <taxon>Tracheophyta</taxon>
        <taxon>Spermatophyta</taxon>
        <taxon>Magnoliopsida</taxon>
        <taxon>Liliopsida</taxon>
        <taxon>Poales</taxon>
        <taxon>Poaceae</taxon>
        <taxon>PACMAD clade</taxon>
        <taxon>Chloridoideae</taxon>
        <taxon>Cynodonteae</taxon>
        <taxon>Eleusininae</taxon>
        <taxon>Eleusine</taxon>
    </lineage>
</organism>
<feature type="domain" description="Transposase-associated" evidence="1">
    <location>
        <begin position="7"/>
        <end position="75"/>
    </location>
</feature>
<evidence type="ECO:0000259" key="1">
    <source>
        <dbReference type="Pfam" id="PF13963"/>
    </source>
</evidence>
<evidence type="ECO:0000313" key="3">
    <source>
        <dbReference type="Proteomes" id="UP001054889"/>
    </source>
</evidence>
<protein>
    <recommendedName>
        <fullName evidence="1">Transposase-associated domain-containing protein</fullName>
    </recommendedName>
</protein>
<dbReference type="EMBL" id="BQKI01000037">
    <property type="protein sequence ID" value="GJN13163.1"/>
    <property type="molecule type" value="Genomic_DNA"/>
</dbReference>
<comment type="caution">
    <text evidence="2">The sequence shown here is derived from an EMBL/GenBank/DDBJ whole genome shotgun (WGS) entry which is preliminary data.</text>
</comment>
<reference evidence="2" key="2">
    <citation type="submission" date="2021-12" db="EMBL/GenBank/DDBJ databases">
        <title>Resequencing data analysis of finger millet.</title>
        <authorList>
            <person name="Hatakeyama M."/>
            <person name="Aluri S."/>
            <person name="Balachadran M.T."/>
            <person name="Sivarajan S.R."/>
            <person name="Poveda L."/>
            <person name="Shimizu-Inatsugi R."/>
            <person name="Schlapbach R."/>
            <person name="Sreeman S.M."/>
            <person name="Shimizu K.K."/>
        </authorList>
    </citation>
    <scope>NUCLEOTIDE SEQUENCE</scope>
</reference>
<evidence type="ECO:0000313" key="2">
    <source>
        <dbReference type="EMBL" id="GJN13163.1"/>
    </source>
</evidence>
<dbReference type="Pfam" id="PF13963">
    <property type="entry name" value="Transpos_assoc"/>
    <property type="match status" value="1"/>
</dbReference>
<sequence length="111" mass="12960">MRFNIEIASRETKSYNQGRNSFLAFLFRNSVTGNKIWCPRGRCDNSFWRAISEVREHLICDGFLKGYRTCTLCGEVGSSYVNHSTNDVQELLRYLVKMMTYLSFLRTKLVV</sequence>